<dbReference type="Gene3D" id="3.40.50.790">
    <property type="match status" value="1"/>
</dbReference>
<accession>A0A7S1Z642</accession>
<evidence type="ECO:0000256" key="1">
    <source>
        <dbReference type="ARBA" id="ARBA00010531"/>
    </source>
</evidence>
<organism evidence="5">
    <name type="scientific">Trieres chinensis</name>
    <name type="common">Marine centric diatom</name>
    <name type="synonym">Odontella sinensis</name>
    <dbReference type="NCBI Taxonomy" id="1514140"/>
    <lineage>
        <taxon>Eukaryota</taxon>
        <taxon>Sar</taxon>
        <taxon>Stramenopiles</taxon>
        <taxon>Ochrophyta</taxon>
        <taxon>Bacillariophyta</taxon>
        <taxon>Mediophyceae</taxon>
        <taxon>Biddulphiophycidae</taxon>
        <taxon>Eupodiscales</taxon>
        <taxon>Parodontellaceae</taxon>
        <taxon>Trieres</taxon>
    </lineage>
</organism>
<comment type="similarity">
    <text evidence="1">Belongs to the universal ribosomal protein uL1 family.</text>
</comment>
<evidence type="ECO:0000256" key="2">
    <source>
        <dbReference type="ARBA" id="ARBA00022980"/>
    </source>
</evidence>
<keyword evidence="3" id="KW-0687">Ribonucleoprotein</keyword>
<proteinExistence type="inferred from homology"/>
<dbReference type="InterPro" id="IPR023674">
    <property type="entry name" value="Ribosomal_uL1-like"/>
</dbReference>
<dbReference type="SUPFAM" id="SSF56808">
    <property type="entry name" value="Ribosomal protein L1"/>
    <property type="match status" value="1"/>
</dbReference>
<dbReference type="AlphaFoldDB" id="A0A7S1Z642"/>
<dbReference type="InterPro" id="IPR028364">
    <property type="entry name" value="Ribosomal_uL1/biogenesis"/>
</dbReference>
<dbReference type="CDD" id="cd00403">
    <property type="entry name" value="Ribosomal_L1"/>
    <property type="match status" value="1"/>
</dbReference>
<evidence type="ECO:0000256" key="3">
    <source>
        <dbReference type="ARBA" id="ARBA00023274"/>
    </source>
</evidence>
<name>A0A7S1Z642_TRICV</name>
<keyword evidence="2" id="KW-0689">Ribosomal protein</keyword>
<dbReference type="PANTHER" id="PTHR36427">
    <property type="entry name" value="54S RIBOSOMAL PROTEIN L1, MITOCHONDRIAL"/>
    <property type="match status" value="1"/>
</dbReference>
<dbReference type="EMBL" id="HBGO01009538">
    <property type="protein sequence ID" value="CAD9329665.1"/>
    <property type="molecule type" value="Transcribed_RNA"/>
</dbReference>
<feature type="region of interest" description="Disordered" evidence="4">
    <location>
        <begin position="34"/>
        <end position="62"/>
    </location>
</feature>
<evidence type="ECO:0000256" key="4">
    <source>
        <dbReference type="SAM" id="MobiDB-lite"/>
    </source>
</evidence>
<sequence length="370" mass="39374">MSTLLLRAAARPGLLPSVRSRATAAVAATSSSSSASACFPFPSGSAERPPATAAPSSTSTRATSVLAAAPSSFLPPSRTYVSRAHPRPKVEHAIKEAVDLVLDDIKERGAKREAKFERNLPKRRLAGGLPEDHDFGPYRKWDETVEICVNLNVDPRQPGQNLRGSCRLPHGSGNMKRVVVFTPDEELATAAREAGALHAGGQELVDQVVDGTVSVDSFDVSLATQDAMPILGKAARLLGPRGVMPNAKAGTVVQPENMTDTVRDQVSSAIVPYRTDREGIIHAGLGKGVFGPEQLLDNVRAFMGALQDAKPEAFGKKKKGSKKAGKAKAGKGAKFYMSAFLTSTQGKSYRLDLRTVDPTSVFFMEDLPQA</sequence>
<gene>
    <name evidence="5" type="ORF">OSIN01602_LOCUS5263</name>
</gene>
<feature type="compositionally biased region" description="Low complexity" evidence="4">
    <location>
        <begin position="48"/>
        <end position="62"/>
    </location>
</feature>
<reference evidence="5" key="1">
    <citation type="submission" date="2021-01" db="EMBL/GenBank/DDBJ databases">
        <authorList>
            <person name="Corre E."/>
            <person name="Pelletier E."/>
            <person name="Niang G."/>
            <person name="Scheremetjew M."/>
            <person name="Finn R."/>
            <person name="Kale V."/>
            <person name="Holt S."/>
            <person name="Cochrane G."/>
            <person name="Meng A."/>
            <person name="Brown T."/>
            <person name="Cohen L."/>
        </authorList>
    </citation>
    <scope>NUCLEOTIDE SEQUENCE</scope>
    <source>
        <strain evidence="5">Grunow 1884</strain>
    </source>
</reference>
<dbReference type="GO" id="GO:1990904">
    <property type="term" value="C:ribonucleoprotein complex"/>
    <property type="evidence" value="ECO:0007669"/>
    <property type="project" value="UniProtKB-KW"/>
</dbReference>
<dbReference type="GO" id="GO:0005840">
    <property type="term" value="C:ribosome"/>
    <property type="evidence" value="ECO:0007669"/>
    <property type="project" value="UniProtKB-KW"/>
</dbReference>
<dbReference type="InterPro" id="IPR016095">
    <property type="entry name" value="Ribosomal_uL1_3-a/b-sand"/>
</dbReference>
<evidence type="ECO:0000313" key="5">
    <source>
        <dbReference type="EMBL" id="CAD9329665.1"/>
    </source>
</evidence>
<evidence type="ECO:0008006" key="6">
    <source>
        <dbReference type="Google" id="ProtNLM"/>
    </source>
</evidence>
<protein>
    <recommendedName>
        <fullName evidence="6">Ribosomal protein</fullName>
    </recommendedName>
</protein>
<dbReference type="PANTHER" id="PTHR36427:SF3">
    <property type="entry name" value="LARGE RIBOSOMAL SUBUNIT PROTEIN UL1M"/>
    <property type="match status" value="1"/>
</dbReference>
<dbReference type="Pfam" id="PF00687">
    <property type="entry name" value="Ribosomal_L1"/>
    <property type="match status" value="1"/>
</dbReference>
<dbReference type="Gene3D" id="3.30.190.20">
    <property type="match status" value="1"/>
</dbReference>